<organism evidence="2 3">
    <name type="scientific">Fusarium floridanum</name>
    <dbReference type="NCBI Taxonomy" id="1325733"/>
    <lineage>
        <taxon>Eukaryota</taxon>
        <taxon>Fungi</taxon>
        <taxon>Dikarya</taxon>
        <taxon>Ascomycota</taxon>
        <taxon>Pezizomycotina</taxon>
        <taxon>Sordariomycetes</taxon>
        <taxon>Hypocreomycetidae</taxon>
        <taxon>Hypocreales</taxon>
        <taxon>Nectriaceae</taxon>
        <taxon>Fusarium</taxon>
        <taxon>Fusarium solani species complex</taxon>
    </lineage>
</organism>
<keyword evidence="3" id="KW-1185">Reference proteome</keyword>
<dbReference type="Proteomes" id="UP000287972">
    <property type="component" value="Unassembled WGS sequence"/>
</dbReference>
<evidence type="ECO:0000313" key="3">
    <source>
        <dbReference type="Proteomes" id="UP000287972"/>
    </source>
</evidence>
<evidence type="ECO:0000313" key="2">
    <source>
        <dbReference type="EMBL" id="RSL58794.1"/>
    </source>
</evidence>
<protein>
    <submittedName>
        <fullName evidence="2">Uncharacterized protein</fullName>
    </submittedName>
</protein>
<proteinExistence type="predicted"/>
<feature type="region of interest" description="Disordered" evidence="1">
    <location>
        <begin position="52"/>
        <end position="86"/>
    </location>
</feature>
<name>A0A428Q0E9_9HYPO</name>
<reference evidence="2 3" key="1">
    <citation type="submission" date="2017-06" db="EMBL/GenBank/DDBJ databases">
        <title>Comparative genomic analysis of Ambrosia Fusariam Clade fungi.</title>
        <authorList>
            <person name="Stajich J.E."/>
            <person name="Carrillo J."/>
            <person name="Kijimoto T."/>
            <person name="Eskalen A."/>
            <person name="O'Donnell K."/>
            <person name="Kasson M."/>
        </authorList>
    </citation>
    <scope>NUCLEOTIDE SEQUENCE [LARGE SCALE GENOMIC DNA]</scope>
    <source>
        <strain evidence="2 3">NRRL62606</strain>
    </source>
</reference>
<evidence type="ECO:0000256" key="1">
    <source>
        <dbReference type="SAM" id="MobiDB-lite"/>
    </source>
</evidence>
<dbReference type="EMBL" id="NKCL01000622">
    <property type="protein sequence ID" value="RSL58794.1"/>
    <property type="molecule type" value="Genomic_DNA"/>
</dbReference>
<comment type="caution">
    <text evidence="2">The sequence shown here is derived from an EMBL/GenBank/DDBJ whole genome shotgun (WGS) entry which is preliminary data.</text>
</comment>
<accession>A0A428Q0E9</accession>
<dbReference type="AlphaFoldDB" id="A0A428Q0E9"/>
<gene>
    <name evidence="2" type="ORF">CEP51_014029</name>
</gene>
<sequence length="157" mass="17225">MTDGTVQVQTAGSPRRWMGLVCFEVRGQTLTTRTVSDRGWLAMMMQSVPGTGSALVRRSWDERDETEEGGGGNKKKKKLKAPQGGGSCWAGASKLDLTGLDWTQVLVWDWDWDLTCSLGSVVYYPVLEGEQTSKNEVPEPAAITLTLWSDLAAQLED</sequence>